<accession>A0A0G0T3Z3</accession>
<organism evidence="1 2">
    <name type="scientific">Candidatus Roizmanbacteria bacterium GW2011_GWB1_40_7</name>
    <dbReference type="NCBI Taxonomy" id="1618482"/>
    <lineage>
        <taxon>Bacteria</taxon>
        <taxon>Candidatus Roizmaniibacteriota</taxon>
    </lineage>
</organism>
<name>A0A0G0T3Z3_9BACT</name>
<gene>
    <name evidence="1" type="ORF">UU14_C0021G0012</name>
</gene>
<dbReference type="EMBL" id="LBZM01000021">
    <property type="protein sequence ID" value="KKR71704.1"/>
    <property type="molecule type" value="Genomic_DNA"/>
</dbReference>
<evidence type="ECO:0000313" key="2">
    <source>
        <dbReference type="Proteomes" id="UP000034664"/>
    </source>
</evidence>
<dbReference type="AlphaFoldDB" id="A0A0G0T3Z3"/>
<sequence length="76" mass="8589">MKEFQQTNIVYDTDAAISGNAECDGREDQEPTTEASGVVVAVLAVVRDVLREMKEEQDQTHHDFLKEFTEGFEAIR</sequence>
<dbReference type="Proteomes" id="UP000034664">
    <property type="component" value="Unassembled WGS sequence"/>
</dbReference>
<evidence type="ECO:0000313" key="1">
    <source>
        <dbReference type="EMBL" id="KKR71704.1"/>
    </source>
</evidence>
<comment type="caution">
    <text evidence="1">The sequence shown here is derived from an EMBL/GenBank/DDBJ whole genome shotgun (WGS) entry which is preliminary data.</text>
</comment>
<protein>
    <submittedName>
        <fullName evidence="1">Uncharacterized protein</fullName>
    </submittedName>
</protein>
<reference evidence="1 2" key="1">
    <citation type="journal article" date="2015" name="Nature">
        <title>rRNA introns, odd ribosomes, and small enigmatic genomes across a large radiation of phyla.</title>
        <authorList>
            <person name="Brown C.T."/>
            <person name="Hug L.A."/>
            <person name="Thomas B.C."/>
            <person name="Sharon I."/>
            <person name="Castelle C.J."/>
            <person name="Singh A."/>
            <person name="Wilkins M.J."/>
            <person name="Williams K.H."/>
            <person name="Banfield J.F."/>
        </authorList>
    </citation>
    <scope>NUCLEOTIDE SEQUENCE [LARGE SCALE GENOMIC DNA]</scope>
</reference>
<proteinExistence type="predicted"/>